<dbReference type="Proteomes" id="UP000709336">
    <property type="component" value="Unassembled WGS sequence"/>
</dbReference>
<dbReference type="SUPFAM" id="SSF50129">
    <property type="entry name" value="GroES-like"/>
    <property type="match status" value="1"/>
</dbReference>
<dbReference type="InterPro" id="IPR020843">
    <property type="entry name" value="ER"/>
</dbReference>
<dbReference type="InterPro" id="IPR036291">
    <property type="entry name" value="NAD(P)-bd_dom_sf"/>
</dbReference>
<dbReference type="EMBL" id="JAATNW010000007">
    <property type="protein sequence ID" value="NMH61192.1"/>
    <property type="molecule type" value="Genomic_DNA"/>
</dbReference>
<feature type="domain" description="Enoyl reductase (ER)" evidence="1">
    <location>
        <begin position="10"/>
        <end position="322"/>
    </location>
</feature>
<keyword evidence="3" id="KW-1185">Reference proteome</keyword>
<evidence type="ECO:0000259" key="1">
    <source>
        <dbReference type="SMART" id="SM00829"/>
    </source>
</evidence>
<reference evidence="2 3" key="1">
    <citation type="submission" date="2020-03" db="EMBL/GenBank/DDBJ databases">
        <title>Alteromonas ponticola sp. nov., isolated from seawater.</title>
        <authorList>
            <person name="Yoon J.-H."/>
            <person name="Kim Y.-O."/>
        </authorList>
    </citation>
    <scope>NUCLEOTIDE SEQUENCE [LARGE SCALE GENOMIC DNA]</scope>
    <source>
        <strain evidence="2 3">MYP5</strain>
    </source>
</reference>
<evidence type="ECO:0000313" key="3">
    <source>
        <dbReference type="Proteomes" id="UP000709336"/>
    </source>
</evidence>
<dbReference type="SMART" id="SM00829">
    <property type="entry name" value="PKS_ER"/>
    <property type="match status" value="1"/>
</dbReference>
<dbReference type="Gene3D" id="3.40.50.720">
    <property type="entry name" value="NAD(P)-binding Rossmann-like Domain"/>
    <property type="match status" value="1"/>
</dbReference>
<dbReference type="Gene3D" id="3.90.180.10">
    <property type="entry name" value="Medium-chain alcohol dehydrogenases, catalytic domain"/>
    <property type="match status" value="1"/>
</dbReference>
<dbReference type="CDD" id="cd08241">
    <property type="entry name" value="QOR1"/>
    <property type="match status" value="1"/>
</dbReference>
<dbReference type="Pfam" id="PF08240">
    <property type="entry name" value="ADH_N"/>
    <property type="match status" value="1"/>
</dbReference>
<proteinExistence type="predicted"/>
<dbReference type="Pfam" id="PF00107">
    <property type="entry name" value="ADH_zinc_N"/>
    <property type="match status" value="1"/>
</dbReference>
<evidence type="ECO:0000313" key="2">
    <source>
        <dbReference type="EMBL" id="NMH61192.1"/>
    </source>
</evidence>
<dbReference type="RefSeq" id="WP_169211742.1">
    <property type="nucleotide sequence ID" value="NZ_JAATNW010000007.1"/>
</dbReference>
<dbReference type="PANTHER" id="PTHR43677">
    <property type="entry name" value="SHORT-CHAIN DEHYDROGENASE/REDUCTASE"/>
    <property type="match status" value="1"/>
</dbReference>
<accession>A0ABX1R7U5</accession>
<dbReference type="InterPro" id="IPR013154">
    <property type="entry name" value="ADH-like_N"/>
</dbReference>
<dbReference type="InterPro" id="IPR013149">
    <property type="entry name" value="ADH-like_C"/>
</dbReference>
<dbReference type="InterPro" id="IPR011032">
    <property type="entry name" value="GroES-like_sf"/>
</dbReference>
<dbReference type="InterPro" id="IPR002364">
    <property type="entry name" value="Quin_OxRdtase/zeta-crystal_CS"/>
</dbReference>
<dbReference type="PANTHER" id="PTHR43677:SF4">
    <property type="entry name" value="QUINONE OXIDOREDUCTASE-LIKE PROTEIN 2"/>
    <property type="match status" value="1"/>
</dbReference>
<dbReference type="PROSITE" id="PS01162">
    <property type="entry name" value="QOR_ZETA_CRYSTAL"/>
    <property type="match status" value="1"/>
</dbReference>
<organism evidence="2 3">
    <name type="scientific">Alteromonas ponticola</name>
    <dbReference type="NCBI Taxonomy" id="2720613"/>
    <lineage>
        <taxon>Bacteria</taxon>
        <taxon>Pseudomonadati</taxon>
        <taxon>Pseudomonadota</taxon>
        <taxon>Gammaproteobacteria</taxon>
        <taxon>Alteromonadales</taxon>
        <taxon>Alteromonadaceae</taxon>
        <taxon>Alteromonas/Salinimonas group</taxon>
        <taxon>Alteromonas</taxon>
    </lineage>
</organism>
<dbReference type="InterPro" id="IPR051397">
    <property type="entry name" value="Zn-ADH-like_protein"/>
</dbReference>
<gene>
    <name evidence="2" type="ORF">HCJ96_14265</name>
</gene>
<dbReference type="SUPFAM" id="SSF51735">
    <property type="entry name" value="NAD(P)-binding Rossmann-fold domains"/>
    <property type="match status" value="1"/>
</dbReference>
<comment type="caution">
    <text evidence="2">The sequence shown here is derived from an EMBL/GenBank/DDBJ whole genome shotgun (WGS) entry which is preliminary data.</text>
</comment>
<name>A0ABX1R7U5_9ALTE</name>
<protein>
    <submittedName>
        <fullName evidence="2">NADPH:quinone oxidoreductase family protein</fullName>
    </submittedName>
</protein>
<sequence>MKAIICNEFGPVENLAFAEVNDPDIGENDILIDVAAAGVNFPDALLVQGLYQMQPEFPFIPGSEVAGTVHKCGKNVTSFQQGDRVIGISQLGGFAEKVALPATQVMPIPEGVTEQAAAGLITAHATAHHALKQRAALQAGETLLVTGAAGGTGLAAVQIGKRMGAKVIAVCSTTEKLKLAEKYGADITINYVKQDLKETLKELTQGKGIDVVYDCVGGEAFAACARVMAWKGRLLTVGFASGEIPKLAANLALVKGFSLVGVFWGQFIQREPDVFRQNMHELFSWASAGDITVHIEQRYPLSEAATALNRLINREARGKLILDTIAS</sequence>